<accession>A0A4Y3RRK0</accession>
<keyword evidence="3" id="KW-1185">Reference proteome</keyword>
<comment type="caution">
    <text evidence="2">The sequence shown here is derived from an EMBL/GenBank/DDBJ whole genome shotgun (WGS) entry which is preliminary data.</text>
</comment>
<reference evidence="2 3" key="1">
    <citation type="submission" date="2019-06" db="EMBL/GenBank/DDBJ databases">
        <title>Whole genome shotgun sequence of Streptomyces gardneri NBRC 12865.</title>
        <authorList>
            <person name="Hosoyama A."/>
            <person name="Uohara A."/>
            <person name="Ohji S."/>
            <person name="Ichikawa N."/>
        </authorList>
    </citation>
    <scope>NUCLEOTIDE SEQUENCE [LARGE SCALE GENOMIC DNA]</scope>
    <source>
        <strain evidence="2 3">NBRC 12865</strain>
    </source>
</reference>
<evidence type="ECO:0000313" key="2">
    <source>
        <dbReference type="EMBL" id="GEB60202.1"/>
    </source>
</evidence>
<dbReference type="Proteomes" id="UP000315226">
    <property type="component" value="Unassembled WGS sequence"/>
</dbReference>
<organism evidence="2 3">
    <name type="scientific">Streptomyces gardneri</name>
    <dbReference type="NCBI Taxonomy" id="66892"/>
    <lineage>
        <taxon>Bacteria</taxon>
        <taxon>Bacillati</taxon>
        <taxon>Actinomycetota</taxon>
        <taxon>Actinomycetes</taxon>
        <taxon>Kitasatosporales</taxon>
        <taxon>Streptomycetaceae</taxon>
        <taxon>Streptomyces</taxon>
    </lineage>
</organism>
<protein>
    <recommendedName>
        <fullName evidence="4">Lipoprotein</fullName>
    </recommendedName>
</protein>
<sequence>MGRVAAAAAGTAVVAVLISGCGSGGEGASGAPVAVSETPTDDPTSWEELFPTEDPPPTEDPLPTEGEEPVDPDVTGPAAELDALAAQKGWEYDDDMYDSPSALVTRVCEELPTSEKDGRSPAQWLAEGTSFWDDGKQILLAGVPKLCPKWTDAVKAAASGKYDRWFGNGTYAVSSKPAEAQQVIPPGTYRSEGSTANCYWVRTTESGDPIDSQFATSPRKVMVTIRSSDGQFTSEGCAVWKPVK</sequence>
<dbReference type="EMBL" id="BJMN01000040">
    <property type="protein sequence ID" value="GEB60202.1"/>
    <property type="molecule type" value="Genomic_DNA"/>
</dbReference>
<feature type="region of interest" description="Disordered" evidence="1">
    <location>
        <begin position="22"/>
        <end position="76"/>
    </location>
</feature>
<name>A0A4Y3RRK0_9ACTN</name>
<evidence type="ECO:0000256" key="1">
    <source>
        <dbReference type="SAM" id="MobiDB-lite"/>
    </source>
</evidence>
<proteinExistence type="predicted"/>
<dbReference type="AlphaFoldDB" id="A0A4Y3RRK0"/>
<evidence type="ECO:0000313" key="3">
    <source>
        <dbReference type="Proteomes" id="UP000315226"/>
    </source>
</evidence>
<evidence type="ECO:0008006" key="4">
    <source>
        <dbReference type="Google" id="ProtNLM"/>
    </source>
</evidence>
<gene>
    <name evidence="2" type="ORF">SGA01_58070</name>
</gene>
<dbReference type="PROSITE" id="PS51257">
    <property type="entry name" value="PROKAR_LIPOPROTEIN"/>
    <property type="match status" value="1"/>
</dbReference>